<dbReference type="InterPro" id="IPR001452">
    <property type="entry name" value="SH3_domain"/>
</dbReference>
<dbReference type="Proteomes" id="UP000605846">
    <property type="component" value="Unassembled WGS sequence"/>
</dbReference>
<dbReference type="OrthoDB" id="10255964at2759"/>
<feature type="domain" description="SH3" evidence="4">
    <location>
        <begin position="81"/>
        <end position="141"/>
    </location>
</feature>
<feature type="region of interest" description="Disordered" evidence="3">
    <location>
        <begin position="130"/>
        <end position="259"/>
    </location>
</feature>
<feature type="compositionally biased region" description="Low complexity" evidence="3">
    <location>
        <begin position="240"/>
        <end position="249"/>
    </location>
</feature>
<keyword evidence="6" id="KW-1185">Reference proteome</keyword>
<evidence type="ECO:0000313" key="6">
    <source>
        <dbReference type="Proteomes" id="UP000605846"/>
    </source>
</evidence>
<keyword evidence="1 2" id="KW-0728">SH3 domain</keyword>
<sequence>MSDKDVFAKHVLASIHKDLTFLKEQHYITPQKYNDIFNLLPVIGHPNQGRDVGGYPPSPYTTNSQPSPVATAPPPTYETANALAIAEALYDFRGENPAADLSFNKGDIIQVTEYVNNDWWRGSLHGRSGMFPSNYVQKKTTAPPSTASKHASPPPPPPPSLGMSPPPPPPPSGPGNNSYAYPPPPPASGSGPYAYPPPPAPSGYNSYPPPPPANYGAAAPPPPPAQPVPTYAPPPPAQAPPAAAAPPAGEQQHESKIAGFGKQLAGNVVNAATWGFGGTLGSEAAHAIF</sequence>
<feature type="compositionally biased region" description="Pro residues" evidence="3">
    <location>
        <begin position="194"/>
        <end position="239"/>
    </location>
</feature>
<accession>A0A8H7BSK2</accession>
<dbReference type="PANTHER" id="PTHR45929">
    <property type="entry name" value="JAK PATHWAY SIGNAL TRANSDUCTION ADAPTOR MOLECULE"/>
    <property type="match status" value="1"/>
</dbReference>
<dbReference type="SUPFAM" id="SSF50044">
    <property type="entry name" value="SH3-domain"/>
    <property type="match status" value="1"/>
</dbReference>
<feature type="compositionally biased region" description="Pro residues" evidence="3">
    <location>
        <begin position="152"/>
        <end position="173"/>
    </location>
</feature>
<proteinExistence type="predicted"/>
<name>A0A8H7BSK2_9FUNG</name>
<evidence type="ECO:0000256" key="2">
    <source>
        <dbReference type="PROSITE-ProRule" id="PRU00192"/>
    </source>
</evidence>
<comment type="caution">
    <text evidence="5">The sequence shown here is derived from an EMBL/GenBank/DDBJ whole genome shotgun (WGS) entry which is preliminary data.</text>
</comment>
<dbReference type="SMART" id="SM00326">
    <property type="entry name" value="SH3"/>
    <property type="match status" value="1"/>
</dbReference>
<feature type="region of interest" description="Disordered" evidence="3">
    <location>
        <begin position="48"/>
        <end position="74"/>
    </location>
</feature>
<dbReference type="InterPro" id="IPR050670">
    <property type="entry name" value="STAM"/>
</dbReference>
<dbReference type="EMBL" id="JABAYA010000024">
    <property type="protein sequence ID" value="KAF7729541.1"/>
    <property type="molecule type" value="Genomic_DNA"/>
</dbReference>
<evidence type="ECO:0000256" key="1">
    <source>
        <dbReference type="ARBA" id="ARBA00022443"/>
    </source>
</evidence>
<feature type="compositionally biased region" description="Low complexity" evidence="3">
    <location>
        <begin position="140"/>
        <end position="151"/>
    </location>
</feature>
<evidence type="ECO:0000256" key="3">
    <source>
        <dbReference type="SAM" id="MobiDB-lite"/>
    </source>
</evidence>
<organism evidence="5 6">
    <name type="scientific">Apophysomyces ossiformis</name>
    <dbReference type="NCBI Taxonomy" id="679940"/>
    <lineage>
        <taxon>Eukaryota</taxon>
        <taxon>Fungi</taxon>
        <taxon>Fungi incertae sedis</taxon>
        <taxon>Mucoromycota</taxon>
        <taxon>Mucoromycotina</taxon>
        <taxon>Mucoromycetes</taxon>
        <taxon>Mucorales</taxon>
        <taxon>Mucorineae</taxon>
        <taxon>Mucoraceae</taxon>
        <taxon>Apophysomyces</taxon>
    </lineage>
</organism>
<protein>
    <recommendedName>
        <fullName evidence="4">SH3 domain-containing protein</fullName>
    </recommendedName>
</protein>
<dbReference type="Gene3D" id="2.30.30.40">
    <property type="entry name" value="SH3 Domains"/>
    <property type="match status" value="1"/>
</dbReference>
<evidence type="ECO:0000313" key="5">
    <source>
        <dbReference type="EMBL" id="KAF7729541.1"/>
    </source>
</evidence>
<dbReference type="InterPro" id="IPR036028">
    <property type="entry name" value="SH3-like_dom_sf"/>
</dbReference>
<gene>
    <name evidence="5" type="ORF">EC973_004215</name>
</gene>
<dbReference type="PANTHER" id="PTHR45929:SF7">
    <property type="entry name" value="LAS SEVENTEEN-BINDING PROTEIN 1"/>
    <property type="match status" value="1"/>
</dbReference>
<dbReference type="PROSITE" id="PS50002">
    <property type="entry name" value="SH3"/>
    <property type="match status" value="1"/>
</dbReference>
<evidence type="ECO:0000259" key="4">
    <source>
        <dbReference type="PROSITE" id="PS50002"/>
    </source>
</evidence>
<dbReference type="FunFam" id="2.30.30.40:FF:000072">
    <property type="entry name" value="Unconventional Myosin IB"/>
    <property type="match status" value="1"/>
</dbReference>
<dbReference type="AlphaFoldDB" id="A0A8H7BSK2"/>
<dbReference type="PRINTS" id="PR00452">
    <property type="entry name" value="SH3DOMAIN"/>
</dbReference>
<reference evidence="5" key="1">
    <citation type="submission" date="2020-01" db="EMBL/GenBank/DDBJ databases">
        <title>Genome Sequencing of Three Apophysomyces-Like Fungal Strains Confirms a Novel Fungal Genus in the Mucoromycota with divergent Burkholderia-like Endosymbiotic Bacteria.</title>
        <authorList>
            <person name="Stajich J.E."/>
            <person name="Macias A.M."/>
            <person name="Carter-House D."/>
            <person name="Lovett B."/>
            <person name="Kasson L.R."/>
            <person name="Berry K."/>
            <person name="Grigoriev I."/>
            <person name="Chang Y."/>
            <person name="Spatafora J."/>
            <person name="Kasson M.T."/>
        </authorList>
    </citation>
    <scope>NUCLEOTIDE SEQUENCE</scope>
    <source>
        <strain evidence="5">NRRL A-21654</strain>
    </source>
</reference>
<dbReference type="Pfam" id="PF00018">
    <property type="entry name" value="SH3_1"/>
    <property type="match status" value="1"/>
</dbReference>